<sequence length="149" mass="16404">MKAAYTRRRLLGTGAALAGATLLPQARACEYFSANLRVVHPWTRATPEGATTTLVSMNFDDVTVADRLIEVITPVAEGAELVVDGEARALAFEIPEGQVSVLDERGSHRLRLLGLRHPLEIARTYPMRLVFEQGGMVLATLNVDYPRFR</sequence>
<name>A0ABT9G0K0_LEPDI</name>
<dbReference type="Gene3D" id="2.60.40.1890">
    <property type="entry name" value="PCu(A)C copper chaperone"/>
    <property type="match status" value="1"/>
</dbReference>
<feature type="chain" id="PRO_5047493080" evidence="1">
    <location>
        <begin position="29"/>
        <end position="149"/>
    </location>
</feature>
<evidence type="ECO:0000256" key="1">
    <source>
        <dbReference type="SAM" id="SignalP"/>
    </source>
</evidence>
<protein>
    <submittedName>
        <fullName evidence="2">Copper chaperone PCu(A)C</fullName>
    </submittedName>
</protein>
<dbReference type="Pfam" id="PF04314">
    <property type="entry name" value="PCuAC"/>
    <property type="match status" value="1"/>
</dbReference>
<comment type="caution">
    <text evidence="2">The sequence shown here is derived from an EMBL/GenBank/DDBJ whole genome shotgun (WGS) entry which is preliminary data.</text>
</comment>
<proteinExistence type="predicted"/>
<keyword evidence="1" id="KW-0732">Signal</keyword>
<dbReference type="Proteomes" id="UP001235760">
    <property type="component" value="Unassembled WGS sequence"/>
</dbReference>
<dbReference type="EMBL" id="JAUZEE010000002">
    <property type="protein sequence ID" value="MDP4300001.1"/>
    <property type="molecule type" value="Genomic_DNA"/>
</dbReference>
<reference evidence="2 3" key="1">
    <citation type="submission" date="2023-08" db="EMBL/GenBank/DDBJ databases">
        <authorList>
            <person name="Roldan D.M."/>
            <person name="Menes R.J."/>
        </authorList>
    </citation>
    <scope>NUCLEOTIDE SEQUENCE [LARGE SCALE GENOMIC DNA]</scope>
    <source>
        <strain evidence="2 3">CCM 2812</strain>
    </source>
</reference>
<evidence type="ECO:0000313" key="3">
    <source>
        <dbReference type="Proteomes" id="UP001235760"/>
    </source>
</evidence>
<dbReference type="RefSeq" id="WP_305748556.1">
    <property type="nucleotide sequence ID" value="NZ_JAUZEE010000002.1"/>
</dbReference>
<dbReference type="InterPro" id="IPR007410">
    <property type="entry name" value="LpqE-like"/>
</dbReference>
<dbReference type="InterPro" id="IPR036182">
    <property type="entry name" value="PCuAC_sf"/>
</dbReference>
<evidence type="ECO:0000313" key="2">
    <source>
        <dbReference type="EMBL" id="MDP4300001.1"/>
    </source>
</evidence>
<dbReference type="SUPFAM" id="SSF110087">
    <property type="entry name" value="DR1885-like metal-binding protein"/>
    <property type="match status" value="1"/>
</dbReference>
<dbReference type="InterPro" id="IPR006311">
    <property type="entry name" value="TAT_signal"/>
</dbReference>
<accession>A0ABT9G0K0</accession>
<gene>
    <name evidence="2" type="ORF">Q8X39_05090</name>
</gene>
<feature type="signal peptide" evidence="1">
    <location>
        <begin position="1"/>
        <end position="28"/>
    </location>
</feature>
<keyword evidence="3" id="KW-1185">Reference proteome</keyword>
<organism evidence="2 3">
    <name type="scientific">Leptothrix discophora</name>
    <dbReference type="NCBI Taxonomy" id="89"/>
    <lineage>
        <taxon>Bacteria</taxon>
        <taxon>Pseudomonadati</taxon>
        <taxon>Pseudomonadota</taxon>
        <taxon>Betaproteobacteria</taxon>
        <taxon>Burkholderiales</taxon>
        <taxon>Sphaerotilaceae</taxon>
        <taxon>Leptothrix</taxon>
    </lineage>
</organism>
<dbReference type="PROSITE" id="PS51318">
    <property type="entry name" value="TAT"/>
    <property type="match status" value="1"/>
</dbReference>